<name>A0ABV8HPM7_9ACTN</name>
<dbReference type="InterPro" id="IPR001867">
    <property type="entry name" value="OmpR/PhoB-type_DNA-bd"/>
</dbReference>
<dbReference type="Pfam" id="PF02602">
    <property type="entry name" value="HEM4"/>
    <property type="match status" value="1"/>
</dbReference>
<reference evidence="6" key="1">
    <citation type="journal article" date="2019" name="Int. J. Syst. Evol. Microbiol.">
        <title>The Global Catalogue of Microorganisms (GCM) 10K type strain sequencing project: providing services to taxonomists for standard genome sequencing and annotation.</title>
        <authorList>
            <consortium name="The Broad Institute Genomics Platform"/>
            <consortium name="The Broad Institute Genome Sequencing Center for Infectious Disease"/>
            <person name="Wu L."/>
            <person name="Ma J."/>
        </authorList>
    </citation>
    <scope>NUCLEOTIDE SEQUENCE [LARGE SCALE GENOMIC DNA]</scope>
    <source>
        <strain evidence="6">CGMCC 4.7237</strain>
    </source>
</reference>
<dbReference type="InterPro" id="IPR016032">
    <property type="entry name" value="Sig_transdc_resp-reg_C-effctor"/>
</dbReference>
<dbReference type="SUPFAM" id="SSF69618">
    <property type="entry name" value="HemD-like"/>
    <property type="match status" value="1"/>
</dbReference>
<dbReference type="InterPro" id="IPR039793">
    <property type="entry name" value="UROS/Hem4"/>
</dbReference>
<evidence type="ECO:0000256" key="1">
    <source>
        <dbReference type="ARBA" id="ARBA00023125"/>
    </source>
</evidence>
<protein>
    <submittedName>
        <fullName evidence="5">Uroporphyrinogen-III synthase</fullName>
        <ecNumber evidence="5">4.2.1.75</ecNumber>
    </submittedName>
</protein>
<organism evidence="5 6">
    <name type="scientific">Streptomyces polygonati</name>
    <dbReference type="NCBI Taxonomy" id="1617087"/>
    <lineage>
        <taxon>Bacteria</taxon>
        <taxon>Bacillati</taxon>
        <taxon>Actinomycetota</taxon>
        <taxon>Actinomycetes</taxon>
        <taxon>Kitasatosporales</taxon>
        <taxon>Streptomycetaceae</taxon>
        <taxon>Streptomyces</taxon>
    </lineage>
</organism>
<dbReference type="GO" id="GO:0004852">
    <property type="term" value="F:uroporphyrinogen-III synthase activity"/>
    <property type="evidence" value="ECO:0007669"/>
    <property type="project" value="UniProtKB-EC"/>
</dbReference>
<evidence type="ECO:0000259" key="4">
    <source>
        <dbReference type="PROSITE" id="PS51755"/>
    </source>
</evidence>
<comment type="caution">
    <text evidence="5">The sequence shown here is derived from an EMBL/GenBank/DDBJ whole genome shotgun (WGS) entry which is preliminary data.</text>
</comment>
<dbReference type="PROSITE" id="PS51755">
    <property type="entry name" value="OMPR_PHOB"/>
    <property type="match status" value="1"/>
</dbReference>
<dbReference type="InterPro" id="IPR003754">
    <property type="entry name" value="4pyrrol_synth_uPrphyn_synth"/>
</dbReference>
<dbReference type="InterPro" id="IPR036388">
    <property type="entry name" value="WH-like_DNA-bd_sf"/>
</dbReference>
<accession>A0ABV8HPM7</accession>
<dbReference type="PANTHER" id="PTHR40082">
    <property type="entry name" value="BLR5956 PROTEIN"/>
    <property type="match status" value="1"/>
</dbReference>
<evidence type="ECO:0000256" key="3">
    <source>
        <dbReference type="SAM" id="MobiDB-lite"/>
    </source>
</evidence>
<dbReference type="Gene3D" id="1.10.10.10">
    <property type="entry name" value="Winged helix-like DNA-binding domain superfamily/Winged helix DNA-binding domain"/>
    <property type="match status" value="1"/>
</dbReference>
<feature type="region of interest" description="Disordered" evidence="3">
    <location>
        <begin position="1"/>
        <end position="28"/>
    </location>
</feature>
<dbReference type="SUPFAM" id="SSF46894">
    <property type="entry name" value="C-terminal effector domain of the bipartite response regulators"/>
    <property type="match status" value="1"/>
</dbReference>
<dbReference type="SMART" id="SM00862">
    <property type="entry name" value="Trans_reg_C"/>
    <property type="match status" value="1"/>
</dbReference>
<dbReference type="NCBIfam" id="NF005568">
    <property type="entry name" value="PRK07239.1"/>
    <property type="match status" value="1"/>
</dbReference>
<proteinExistence type="predicted"/>
<dbReference type="RefSeq" id="WP_386429105.1">
    <property type="nucleotide sequence ID" value="NZ_JBHSBB010000009.1"/>
</dbReference>
<evidence type="ECO:0000313" key="5">
    <source>
        <dbReference type="EMBL" id="MFC4032294.1"/>
    </source>
</evidence>
<keyword evidence="1 2" id="KW-0238">DNA-binding</keyword>
<keyword evidence="6" id="KW-1185">Reference proteome</keyword>
<dbReference type="Gene3D" id="3.40.50.10090">
    <property type="match status" value="2"/>
</dbReference>
<dbReference type="CDD" id="cd06578">
    <property type="entry name" value="HemD"/>
    <property type="match status" value="1"/>
</dbReference>
<dbReference type="CDD" id="cd00383">
    <property type="entry name" value="trans_reg_C"/>
    <property type="match status" value="1"/>
</dbReference>
<evidence type="ECO:0000313" key="6">
    <source>
        <dbReference type="Proteomes" id="UP001595765"/>
    </source>
</evidence>
<gene>
    <name evidence="5" type="ORF">ACFO3J_12470</name>
</gene>
<dbReference type="PANTHER" id="PTHR40082:SF1">
    <property type="entry name" value="BLR5956 PROTEIN"/>
    <property type="match status" value="1"/>
</dbReference>
<sequence>METGPASDTGPPVAVPADAAAEDDPAQPRAPLLGFTVGVTAARRRDELVALLKRRGARVVEAPTVRIVPLDDDTALRQATTRCLAAPLDYVVATTGVGWRGWMSAADGWGLGRRLSEVCGQAVVISRGPKATGAVRASGLDESFSPRTEANDELLTWLLARDLRGRRIAVQEHGAPLDAGFIAALSERGAQVIAVPVYRWGPPENPDAVRRLIEQTVRREVQAIAFTSAPAITGFLDTAENLGLRGEVVASLRQGAEHGVLAVCVGPVCARPLEEAGVHPACPERGRLGSLVRTITEKLPEGNRELLFGGERLVLQGSAVLIAGECVWLSPIQAALLRALAQRPGRVLSRADLLRRVWVGGGADEHAVEAAVARLRGALGAHAGLIRTVPRRGYRLAVAV</sequence>
<dbReference type="InterPro" id="IPR036108">
    <property type="entry name" value="4pyrrol_syn_uPrphyn_synt_sf"/>
</dbReference>
<dbReference type="Pfam" id="PF00486">
    <property type="entry name" value="Trans_reg_C"/>
    <property type="match status" value="1"/>
</dbReference>
<keyword evidence="5" id="KW-0456">Lyase</keyword>
<feature type="DNA-binding region" description="OmpR/PhoB-type" evidence="2">
    <location>
        <begin position="303"/>
        <end position="398"/>
    </location>
</feature>
<dbReference type="EC" id="4.2.1.75" evidence="5"/>
<feature type="domain" description="OmpR/PhoB-type" evidence="4">
    <location>
        <begin position="303"/>
        <end position="398"/>
    </location>
</feature>
<dbReference type="EMBL" id="JBHSBB010000009">
    <property type="protein sequence ID" value="MFC4032294.1"/>
    <property type="molecule type" value="Genomic_DNA"/>
</dbReference>
<evidence type="ECO:0000256" key="2">
    <source>
        <dbReference type="PROSITE-ProRule" id="PRU01091"/>
    </source>
</evidence>
<dbReference type="Proteomes" id="UP001595765">
    <property type="component" value="Unassembled WGS sequence"/>
</dbReference>